<protein>
    <submittedName>
        <fullName evidence="3">Uncharacterized protein</fullName>
    </submittedName>
</protein>
<dbReference type="RefSeq" id="XP_033421949.1">
    <property type="nucleotide sequence ID" value="XM_033576094.1"/>
</dbReference>
<reference evidence="2 5" key="2">
    <citation type="submission" date="2019-08" db="EMBL/GenBank/DDBJ databases">
        <title>The genome sequence of a newly discovered highly antifungal drug resistant Aspergillus species, Aspergillus tanneri NIH 1004.</title>
        <authorList>
            <person name="Mounaud S."/>
            <person name="Singh I."/>
            <person name="Joardar V."/>
            <person name="Pakala S."/>
            <person name="Pakala S."/>
            <person name="Venepally P."/>
            <person name="Chung J.K."/>
            <person name="Losada L."/>
            <person name="Nierman W.C."/>
        </authorList>
    </citation>
    <scope>NUCLEOTIDE SEQUENCE [LARGE SCALE GENOMIC DNA]</scope>
    <source>
        <strain evidence="2 5">NIH1004</strain>
    </source>
</reference>
<dbReference type="Proteomes" id="UP000324241">
    <property type="component" value="Unassembled WGS sequence"/>
</dbReference>
<evidence type="ECO:0000313" key="2">
    <source>
        <dbReference type="EMBL" id="KAA8642587.1"/>
    </source>
</evidence>
<dbReference type="VEuPathDB" id="FungiDB:EYZ11_006934"/>
<organism evidence="3 4">
    <name type="scientific">Aspergillus tanneri</name>
    <dbReference type="NCBI Taxonomy" id="1220188"/>
    <lineage>
        <taxon>Eukaryota</taxon>
        <taxon>Fungi</taxon>
        <taxon>Dikarya</taxon>
        <taxon>Ascomycota</taxon>
        <taxon>Pezizomycotina</taxon>
        <taxon>Eurotiomycetes</taxon>
        <taxon>Eurotiomycetidae</taxon>
        <taxon>Eurotiales</taxon>
        <taxon>Aspergillaceae</taxon>
        <taxon>Aspergillus</taxon>
        <taxon>Aspergillus subgen. Circumdati</taxon>
    </lineage>
</organism>
<evidence type="ECO:0000313" key="3">
    <source>
        <dbReference type="EMBL" id="THC93581.1"/>
    </source>
</evidence>
<accession>A0A4S3JJV6</accession>
<gene>
    <name evidence="2" type="ORF">ATNIH1004_011532</name>
    <name evidence="3" type="ORF">EYZ11_006934</name>
</gene>
<reference evidence="3 4" key="1">
    <citation type="submission" date="2019-03" db="EMBL/GenBank/DDBJ databases">
        <title>The genome sequence of a newly discovered highly antifungal drug resistant Aspergillus species, Aspergillus tanneri NIH 1004.</title>
        <authorList>
            <person name="Mounaud S."/>
            <person name="Singh I."/>
            <person name="Joardar V."/>
            <person name="Pakala S."/>
            <person name="Pakala S."/>
            <person name="Venepally P."/>
            <person name="Hoover J."/>
            <person name="Nierman W."/>
            <person name="Chung J."/>
            <person name="Losada L."/>
        </authorList>
    </citation>
    <scope>NUCLEOTIDE SEQUENCE [LARGE SCALE GENOMIC DNA]</scope>
    <source>
        <strain evidence="3 4">NIH1004</strain>
    </source>
</reference>
<dbReference type="Proteomes" id="UP000308092">
    <property type="component" value="Unassembled WGS sequence"/>
</dbReference>
<proteinExistence type="predicted"/>
<evidence type="ECO:0000256" key="1">
    <source>
        <dbReference type="SAM" id="MobiDB-lite"/>
    </source>
</evidence>
<name>A0A4S3JJV6_9EURO</name>
<evidence type="ECO:0000313" key="4">
    <source>
        <dbReference type="Proteomes" id="UP000308092"/>
    </source>
</evidence>
<comment type="caution">
    <text evidence="3">The sequence shown here is derived from an EMBL/GenBank/DDBJ whole genome shotgun (WGS) entry which is preliminary data.</text>
</comment>
<dbReference type="EMBL" id="SOSA01000256">
    <property type="protein sequence ID" value="THC93581.1"/>
    <property type="molecule type" value="Genomic_DNA"/>
</dbReference>
<keyword evidence="4" id="KW-1185">Reference proteome</keyword>
<evidence type="ECO:0000313" key="5">
    <source>
        <dbReference type="Proteomes" id="UP000324241"/>
    </source>
</evidence>
<dbReference type="OrthoDB" id="4508923at2759"/>
<dbReference type="AlphaFoldDB" id="A0A4S3JJV6"/>
<feature type="region of interest" description="Disordered" evidence="1">
    <location>
        <begin position="198"/>
        <end position="219"/>
    </location>
</feature>
<dbReference type="EMBL" id="QUQM01000008">
    <property type="protein sequence ID" value="KAA8642587.1"/>
    <property type="molecule type" value="Genomic_DNA"/>
</dbReference>
<feature type="compositionally biased region" description="Basic and acidic residues" evidence="1">
    <location>
        <begin position="206"/>
        <end position="219"/>
    </location>
</feature>
<dbReference type="GeneID" id="54334233"/>
<sequence>MAEGSSVTVPSSHTYSEENFRRWHITYLHHILRGSALSGQWTRRSSLAEIERQDRLIGEITATNVSYREQLHLEEIAHAQAKQALEIEQKLHLQAQAVIDSQQQQLSSCQAALYATQQSLGLERQQLEEMAAELDRTQRKFHLVDSLVDTMLLQEDSELEMSDRSRQITDLVLDLDKQMEERFRGLLWQKDAEIAELRRALGSPERTNDTKRSQSESGI</sequence>